<dbReference type="InterPro" id="IPR002110">
    <property type="entry name" value="Ankyrin_rpt"/>
</dbReference>
<keyword evidence="4" id="KW-1185">Reference proteome</keyword>
<dbReference type="OrthoDB" id="3438585at2759"/>
<dbReference type="EMBL" id="ML986586">
    <property type="protein sequence ID" value="KAF2268596.1"/>
    <property type="molecule type" value="Genomic_DNA"/>
</dbReference>
<organism evidence="3 4">
    <name type="scientific">Lojkania enalia</name>
    <dbReference type="NCBI Taxonomy" id="147567"/>
    <lineage>
        <taxon>Eukaryota</taxon>
        <taxon>Fungi</taxon>
        <taxon>Dikarya</taxon>
        <taxon>Ascomycota</taxon>
        <taxon>Pezizomycotina</taxon>
        <taxon>Dothideomycetes</taxon>
        <taxon>Pleosporomycetidae</taxon>
        <taxon>Pleosporales</taxon>
        <taxon>Pleosporales incertae sedis</taxon>
        <taxon>Lojkania</taxon>
    </lineage>
</organism>
<evidence type="ECO:0000256" key="2">
    <source>
        <dbReference type="ARBA" id="ARBA00023043"/>
    </source>
</evidence>
<dbReference type="Gene3D" id="1.25.40.20">
    <property type="entry name" value="Ankyrin repeat-containing domain"/>
    <property type="match status" value="1"/>
</dbReference>
<proteinExistence type="predicted"/>
<evidence type="ECO:0000313" key="4">
    <source>
        <dbReference type="Proteomes" id="UP000800093"/>
    </source>
</evidence>
<keyword evidence="2" id="KW-0040">ANK repeat</keyword>
<dbReference type="Proteomes" id="UP000800093">
    <property type="component" value="Unassembled WGS sequence"/>
</dbReference>
<dbReference type="PANTHER" id="PTHR24198:SF165">
    <property type="entry name" value="ANKYRIN REPEAT-CONTAINING PROTEIN-RELATED"/>
    <property type="match status" value="1"/>
</dbReference>
<protein>
    <recommendedName>
        <fullName evidence="5">Ankyrin</fullName>
    </recommendedName>
</protein>
<sequence>QTPLTIASHHGHLKAVKVLLSKPKIDVNARGKNGRSAQSFAAGNSHVEVFQALFERKDCRPDQPDENGWTPLF</sequence>
<dbReference type="PANTHER" id="PTHR24198">
    <property type="entry name" value="ANKYRIN REPEAT AND PROTEIN KINASE DOMAIN-CONTAINING PROTEIN"/>
    <property type="match status" value="1"/>
</dbReference>
<reference evidence="4" key="1">
    <citation type="journal article" date="2020" name="Stud. Mycol.">
        <title>101 Dothideomycetes genomes: A test case for predicting lifestyles and emergence of pathogens.</title>
        <authorList>
            <person name="Haridas S."/>
            <person name="Albert R."/>
            <person name="Binder M."/>
            <person name="Bloem J."/>
            <person name="LaButti K."/>
            <person name="Salamov A."/>
            <person name="Andreopoulos B."/>
            <person name="Baker S."/>
            <person name="Barry K."/>
            <person name="Bills G."/>
            <person name="Bluhm B."/>
            <person name="Cannon C."/>
            <person name="Castanera R."/>
            <person name="Culley D."/>
            <person name="Daum C."/>
            <person name="Ezra D."/>
            <person name="Gonzalez J."/>
            <person name="Henrissat B."/>
            <person name="Kuo A."/>
            <person name="Liang C."/>
            <person name="Lipzen A."/>
            <person name="Lutzoni F."/>
            <person name="Magnuson J."/>
            <person name="Mondo S."/>
            <person name="Nolan M."/>
            <person name="Ohm R."/>
            <person name="Pangilinan J."/>
            <person name="Park H.-J."/>
            <person name="Ramirez L."/>
            <person name="Alfaro M."/>
            <person name="Sun H."/>
            <person name="Tritt A."/>
            <person name="Yoshinaga Y."/>
            <person name="Zwiers L.-H."/>
            <person name="Turgeon B."/>
            <person name="Goodwin S."/>
            <person name="Spatafora J."/>
            <person name="Crous P."/>
            <person name="Grigoriev I."/>
        </authorList>
    </citation>
    <scope>NUCLEOTIDE SEQUENCE [LARGE SCALE GENOMIC DNA]</scope>
    <source>
        <strain evidence="4">CBS 304.66</strain>
    </source>
</reference>
<evidence type="ECO:0000313" key="3">
    <source>
        <dbReference type="EMBL" id="KAF2268596.1"/>
    </source>
</evidence>
<evidence type="ECO:0000256" key="1">
    <source>
        <dbReference type="ARBA" id="ARBA00022737"/>
    </source>
</evidence>
<evidence type="ECO:0008006" key="5">
    <source>
        <dbReference type="Google" id="ProtNLM"/>
    </source>
</evidence>
<keyword evidence="1" id="KW-0677">Repeat</keyword>
<dbReference type="InterPro" id="IPR036770">
    <property type="entry name" value="Ankyrin_rpt-contain_sf"/>
</dbReference>
<dbReference type="Pfam" id="PF12796">
    <property type="entry name" value="Ank_2"/>
    <property type="match status" value="1"/>
</dbReference>
<comment type="caution">
    <text evidence="3">The sequence shown here is derived from an EMBL/GenBank/DDBJ whole genome shotgun (WGS) entry which is preliminary data.</text>
</comment>
<name>A0A9P4KHZ3_9PLEO</name>
<gene>
    <name evidence="3" type="ORF">CC78DRAFT_455175</name>
</gene>
<feature type="non-terminal residue" evidence="3">
    <location>
        <position position="1"/>
    </location>
</feature>
<dbReference type="AlphaFoldDB" id="A0A9P4KHZ3"/>
<dbReference type="SUPFAM" id="SSF48403">
    <property type="entry name" value="Ankyrin repeat"/>
    <property type="match status" value="1"/>
</dbReference>
<accession>A0A9P4KHZ3</accession>